<comment type="similarity">
    <text evidence="11">Belongs to the class V-like SAM-binding methyltransferase superfamily. Histone-lysine methyltransferase family. Suvar3-9 subfamily.</text>
</comment>
<dbReference type="PROSITE" id="PS50013">
    <property type="entry name" value="CHROMO_2"/>
    <property type="match status" value="1"/>
</dbReference>
<feature type="binding site" evidence="12">
    <location>
        <position position="305"/>
    </location>
    <ligand>
        <name>Zn(2+)</name>
        <dbReference type="ChEBI" id="CHEBI:29105"/>
        <label>4</label>
    </ligand>
</feature>
<feature type="binding site" evidence="12">
    <location>
        <position position="151"/>
    </location>
    <ligand>
        <name>Zn(2+)</name>
        <dbReference type="ChEBI" id="CHEBI:29105"/>
        <label>2</label>
    </ligand>
</feature>
<dbReference type="PRINTS" id="PR00504">
    <property type="entry name" value="CHROMODOMAIN"/>
</dbReference>
<evidence type="ECO:0000256" key="3">
    <source>
        <dbReference type="ARBA" id="ARBA00022454"/>
    </source>
</evidence>
<keyword evidence="18" id="KW-1185">Reference proteome</keyword>
<dbReference type="GO" id="GO:0005634">
    <property type="term" value="C:nucleus"/>
    <property type="evidence" value="ECO:0007669"/>
    <property type="project" value="UniProtKB-SubCell"/>
</dbReference>
<dbReference type="Gene3D" id="2.170.270.10">
    <property type="entry name" value="SET domain"/>
    <property type="match status" value="1"/>
</dbReference>
<dbReference type="InterPro" id="IPR000953">
    <property type="entry name" value="Chromo/chromo_shadow_dom"/>
</dbReference>
<dbReference type="SUPFAM" id="SSF54160">
    <property type="entry name" value="Chromo domain-like"/>
    <property type="match status" value="1"/>
</dbReference>
<dbReference type="PANTHER" id="PTHR46223">
    <property type="entry name" value="HISTONE-LYSINE N-METHYLTRANSFERASE SUV39H"/>
    <property type="match status" value="1"/>
</dbReference>
<dbReference type="Proteomes" id="UP000266673">
    <property type="component" value="Unassembled WGS sequence"/>
</dbReference>
<dbReference type="PIRSF" id="PIRSF009343">
    <property type="entry name" value="SUV39_SET"/>
    <property type="match status" value="1"/>
</dbReference>
<evidence type="ECO:0000256" key="2">
    <source>
        <dbReference type="ARBA" id="ARBA00004286"/>
    </source>
</evidence>
<keyword evidence="4 11" id="KW-0489">Methyltransferase</keyword>
<evidence type="ECO:0000256" key="10">
    <source>
        <dbReference type="ARBA" id="ARBA00023242"/>
    </source>
</evidence>
<proteinExistence type="inferred from homology"/>
<dbReference type="InterPro" id="IPR011381">
    <property type="entry name" value="H3-K9_MeTrfase_SUV39H1/2-like"/>
</dbReference>
<dbReference type="Pfam" id="PF00385">
    <property type="entry name" value="Chromo"/>
    <property type="match status" value="1"/>
</dbReference>
<dbReference type="InterPro" id="IPR001214">
    <property type="entry name" value="SET_dom"/>
</dbReference>
<evidence type="ECO:0000256" key="11">
    <source>
        <dbReference type="PIRNR" id="PIRNR009343"/>
    </source>
</evidence>
<dbReference type="GO" id="GO:0140949">
    <property type="term" value="F:histone H3K9 trimethyltransferase activity"/>
    <property type="evidence" value="ECO:0007669"/>
    <property type="project" value="UniProtKB-EC"/>
</dbReference>
<feature type="binding site" evidence="12">
    <location>
        <position position="163"/>
    </location>
    <ligand>
        <name>Zn(2+)</name>
        <dbReference type="ChEBI" id="CHEBI:29105"/>
        <label>3</label>
    </ligand>
</feature>
<dbReference type="STRING" id="44941.A0A397V1M3"/>
<dbReference type="PROSITE" id="PS50867">
    <property type="entry name" value="PRE_SET"/>
    <property type="match status" value="1"/>
</dbReference>
<evidence type="ECO:0000259" key="14">
    <source>
        <dbReference type="PROSITE" id="PS50280"/>
    </source>
</evidence>
<dbReference type="Pfam" id="PF00856">
    <property type="entry name" value="SET"/>
    <property type="match status" value="1"/>
</dbReference>
<dbReference type="PROSITE" id="PS50868">
    <property type="entry name" value="POST_SET"/>
    <property type="match status" value="1"/>
</dbReference>
<feature type="binding site" evidence="12">
    <location>
        <position position="379"/>
    </location>
    <ligand>
        <name>Zn(2+)</name>
        <dbReference type="ChEBI" id="CHEBI:29105"/>
        <label>4</label>
    </ligand>
</feature>
<protein>
    <recommendedName>
        <fullName evidence="11">Histone-lysine N-methyltransferase</fullName>
        <ecNumber evidence="11">2.1.1.355</ecNumber>
    </recommendedName>
</protein>
<dbReference type="InterPro" id="IPR050973">
    <property type="entry name" value="H3K9_Histone-Lys_N-MTase"/>
</dbReference>
<organism evidence="17 18">
    <name type="scientific">Gigaspora rosea</name>
    <dbReference type="NCBI Taxonomy" id="44941"/>
    <lineage>
        <taxon>Eukaryota</taxon>
        <taxon>Fungi</taxon>
        <taxon>Fungi incertae sedis</taxon>
        <taxon>Mucoromycota</taxon>
        <taxon>Glomeromycotina</taxon>
        <taxon>Glomeromycetes</taxon>
        <taxon>Diversisporales</taxon>
        <taxon>Gigasporaceae</taxon>
        <taxon>Gigaspora</taxon>
    </lineage>
</organism>
<dbReference type="InterPro" id="IPR003616">
    <property type="entry name" value="Post-SET_dom"/>
</dbReference>
<dbReference type="GO" id="GO:0032259">
    <property type="term" value="P:methylation"/>
    <property type="evidence" value="ECO:0007669"/>
    <property type="project" value="UniProtKB-KW"/>
</dbReference>
<evidence type="ECO:0000313" key="17">
    <source>
        <dbReference type="EMBL" id="RIB16350.1"/>
    </source>
</evidence>
<keyword evidence="7 11" id="KW-0479">Metal-binding</keyword>
<keyword evidence="8 11" id="KW-0862">Zinc</keyword>
<comment type="catalytic activity">
    <reaction evidence="11">
        <text>L-lysyl(9)-[histone H3] + 3 S-adenosyl-L-methionine = N(6),N(6),N(6)-trimethyl-L-lysyl(9)-[histone H3] + 3 S-adenosyl-L-homocysteine + 3 H(+)</text>
        <dbReference type="Rhea" id="RHEA:60276"/>
        <dbReference type="Rhea" id="RHEA-COMP:15538"/>
        <dbReference type="Rhea" id="RHEA-COMP:15546"/>
        <dbReference type="ChEBI" id="CHEBI:15378"/>
        <dbReference type="ChEBI" id="CHEBI:29969"/>
        <dbReference type="ChEBI" id="CHEBI:57856"/>
        <dbReference type="ChEBI" id="CHEBI:59789"/>
        <dbReference type="ChEBI" id="CHEBI:61961"/>
        <dbReference type="EC" id="2.1.1.355"/>
    </reaction>
</comment>
<dbReference type="EC" id="2.1.1.355" evidence="11"/>
<evidence type="ECO:0000259" key="15">
    <source>
        <dbReference type="PROSITE" id="PS50867"/>
    </source>
</evidence>
<feature type="binding site" evidence="12">
    <location>
        <position position="194"/>
    </location>
    <ligand>
        <name>Zn(2+)</name>
        <dbReference type="ChEBI" id="CHEBI:29105"/>
        <label>2</label>
    </ligand>
</feature>
<dbReference type="SMART" id="SM00298">
    <property type="entry name" value="CHROMO"/>
    <property type="match status" value="1"/>
</dbReference>
<dbReference type="InterPro" id="IPR017984">
    <property type="entry name" value="Chromo_dom_subgr"/>
</dbReference>
<evidence type="ECO:0000256" key="12">
    <source>
        <dbReference type="PIRSR" id="PIRSR009343-2"/>
    </source>
</evidence>
<feature type="binding site" evidence="12">
    <location>
        <position position="204"/>
    </location>
    <ligand>
        <name>Zn(2+)</name>
        <dbReference type="ChEBI" id="CHEBI:29105"/>
        <label>3</label>
    </ligand>
</feature>
<dbReference type="SMART" id="SM00468">
    <property type="entry name" value="PreSET"/>
    <property type="match status" value="1"/>
</dbReference>
<evidence type="ECO:0000256" key="9">
    <source>
        <dbReference type="ARBA" id="ARBA00022853"/>
    </source>
</evidence>
<gene>
    <name evidence="17" type="ORF">C2G38_2091169</name>
</gene>
<dbReference type="PROSITE" id="PS50280">
    <property type="entry name" value="SET"/>
    <property type="match status" value="1"/>
</dbReference>
<dbReference type="InterPro" id="IPR023779">
    <property type="entry name" value="Chromodomain_CS"/>
</dbReference>
<feature type="domain" description="Chromo" evidence="13">
    <location>
        <begin position="16"/>
        <end position="74"/>
    </location>
</feature>
<evidence type="ECO:0000259" key="16">
    <source>
        <dbReference type="PROSITE" id="PS50868"/>
    </source>
</evidence>
<dbReference type="InterPro" id="IPR046341">
    <property type="entry name" value="SET_dom_sf"/>
</dbReference>
<name>A0A397V1M3_9GLOM</name>
<evidence type="ECO:0000256" key="6">
    <source>
        <dbReference type="ARBA" id="ARBA00022691"/>
    </source>
</evidence>
<dbReference type="GO" id="GO:0008270">
    <property type="term" value="F:zinc ion binding"/>
    <property type="evidence" value="ECO:0007669"/>
    <property type="project" value="UniProtKB-UniRule"/>
</dbReference>
<dbReference type="SUPFAM" id="SSF82199">
    <property type="entry name" value="SET domain"/>
    <property type="match status" value="1"/>
</dbReference>
<dbReference type="GO" id="GO:0005694">
    <property type="term" value="C:chromosome"/>
    <property type="evidence" value="ECO:0007669"/>
    <property type="project" value="UniProtKB-SubCell"/>
</dbReference>
<evidence type="ECO:0000313" key="18">
    <source>
        <dbReference type="Proteomes" id="UP000266673"/>
    </source>
</evidence>
<comment type="caution">
    <text evidence="17">The sequence shown here is derived from an EMBL/GenBank/DDBJ whole genome shotgun (WGS) entry which is preliminary data.</text>
</comment>
<dbReference type="Gene3D" id="2.40.50.40">
    <property type="match status" value="1"/>
</dbReference>
<evidence type="ECO:0000259" key="13">
    <source>
        <dbReference type="PROSITE" id="PS50013"/>
    </source>
</evidence>
<feature type="domain" description="Pre-SET" evidence="15">
    <location>
        <begin position="149"/>
        <end position="212"/>
    </location>
</feature>
<dbReference type="OrthoDB" id="308383at2759"/>
<feature type="binding site" evidence="12">
    <location>
        <position position="163"/>
    </location>
    <ligand>
        <name>Zn(2+)</name>
        <dbReference type="ChEBI" id="CHEBI:29105"/>
        <label>1</label>
    </ligand>
</feature>
<evidence type="ECO:0000256" key="1">
    <source>
        <dbReference type="ARBA" id="ARBA00004123"/>
    </source>
</evidence>
<dbReference type="EMBL" id="QKWP01000683">
    <property type="protein sequence ID" value="RIB16350.1"/>
    <property type="molecule type" value="Genomic_DNA"/>
</dbReference>
<reference evidence="17 18" key="1">
    <citation type="submission" date="2018-06" db="EMBL/GenBank/DDBJ databases">
        <title>Comparative genomics reveals the genomic features of Rhizophagus irregularis, R. cerebriforme, R. diaphanum and Gigaspora rosea, and their symbiotic lifestyle signature.</title>
        <authorList>
            <person name="Morin E."/>
            <person name="San Clemente H."/>
            <person name="Chen E.C.H."/>
            <person name="De La Providencia I."/>
            <person name="Hainaut M."/>
            <person name="Kuo A."/>
            <person name="Kohler A."/>
            <person name="Murat C."/>
            <person name="Tang N."/>
            <person name="Roy S."/>
            <person name="Loubradou J."/>
            <person name="Henrissat B."/>
            <person name="Grigoriev I.V."/>
            <person name="Corradi N."/>
            <person name="Roux C."/>
            <person name="Martin F.M."/>
        </authorList>
    </citation>
    <scope>NUCLEOTIDE SEQUENCE [LARGE SCALE GENOMIC DNA]</scope>
    <source>
        <strain evidence="17 18">DAOM 194757</strain>
    </source>
</reference>
<dbReference type="PROSITE" id="PS00598">
    <property type="entry name" value="CHROMO_1"/>
    <property type="match status" value="1"/>
</dbReference>
<accession>A0A397V1M3</accession>
<dbReference type="CDD" id="cd00024">
    <property type="entry name" value="CD_CSD"/>
    <property type="match status" value="1"/>
</dbReference>
<dbReference type="PANTHER" id="PTHR46223:SF3">
    <property type="entry name" value="HISTONE-LYSINE N-METHYLTRANSFERASE SET-23"/>
    <property type="match status" value="1"/>
</dbReference>
<feature type="domain" description="SET" evidence="14">
    <location>
        <begin position="215"/>
        <end position="345"/>
    </location>
</feature>
<keyword evidence="9 11" id="KW-0156">Chromatin regulator</keyword>
<comment type="subcellular location">
    <subcellularLocation>
        <location evidence="2">Chromosome</location>
    </subcellularLocation>
    <subcellularLocation>
        <location evidence="1 11">Nucleus</location>
    </subcellularLocation>
</comment>
<keyword evidence="6 11" id="KW-0949">S-adenosyl-L-methionine</keyword>
<keyword evidence="10 11" id="KW-0539">Nucleus</keyword>
<feature type="binding site" evidence="12">
    <location>
        <position position="374"/>
    </location>
    <ligand>
        <name>Zn(2+)</name>
        <dbReference type="ChEBI" id="CHEBI:29105"/>
        <label>4</label>
    </ligand>
</feature>
<evidence type="ECO:0000256" key="8">
    <source>
        <dbReference type="ARBA" id="ARBA00022833"/>
    </source>
</evidence>
<evidence type="ECO:0000256" key="4">
    <source>
        <dbReference type="ARBA" id="ARBA00022603"/>
    </source>
</evidence>
<dbReference type="SMART" id="SM00317">
    <property type="entry name" value="SET"/>
    <property type="match status" value="1"/>
</dbReference>
<feature type="binding site" evidence="12">
    <location>
        <position position="194"/>
    </location>
    <ligand>
        <name>Zn(2+)</name>
        <dbReference type="ChEBI" id="CHEBI:29105"/>
        <label>3</label>
    </ligand>
</feature>
<feature type="binding site" evidence="12">
    <location>
        <position position="372"/>
    </location>
    <ligand>
        <name>Zn(2+)</name>
        <dbReference type="ChEBI" id="CHEBI:29105"/>
        <label>4</label>
    </ligand>
</feature>
<feature type="binding site" evidence="12">
    <location>
        <position position="198"/>
    </location>
    <ligand>
        <name>Zn(2+)</name>
        <dbReference type="ChEBI" id="CHEBI:29105"/>
        <label>2</label>
    </ligand>
</feature>
<dbReference type="AlphaFoldDB" id="A0A397V1M3"/>
<keyword evidence="3" id="KW-0158">Chromosome</keyword>
<dbReference type="InterPro" id="IPR023780">
    <property type="entry name" value="Chromo_domain"/>
</dbReference>
<feature type="binding site" evidence="12">
    <location>
        <position position="151"/>
    </location>
    <ligand>
        <name>Zn(2+)</name>
        <dbReference type="ChEBI" id="CHEBI:29105"/>
        <label>1</label>
    </ligand>
</feature>
<keyword evidence="5 11" id="KW-0808">Transferase</keyword>
<feature type="binding site" evidence="12">
    <location>
        <position position="200"/>
    </location>
    <ligand>
        <name>Zn(2+)</name>
        <dbReference type="ChEBI" id="CHEBI:29105"/>
        <label>3</label>
    </ligand>
</feature>
<dbReference type="InterPro" id="IPR016197">
    <property type="entry name" value="Chromo-like_dom_sf"/>
</dbReference>
<feature type="domain" description="Post-SET" evidence="16">
    <location>
        <begin position="368"/>
        <end position="384"/>
    </location>
</feature>
<dbReference type="InterPro" id="IPR007728">
    <property type="entry name" value="Pre-SET_dom"/>
</dbReference>
<feature type="binding site" evidence="12">
    <location>
        <position position="165"/>
    </location>
    <ligand>
        <name>Zn(2+)</name>
        <dbReference type="ChEBI" id="CHEBI:29105"/>
        <label>1</label>
    </ligand>
</feature>
<sequence>MDYTNGTAVLPVEEEYEVERVVGKKEENGVVYYLLKWKGYDDNFNTWEPSSNLDCPDLVRQFNREQRMKEEASNLNPPKKFCLTKFSRPKTQNELEFEAYLRSHARDGPPISVINDVDDQGVPPDFQYVDGYIYGENVPRPETLKDTLFGCECEDGICKGFKCKCLKEMNKGMLYYRRDTGQVNVRPGNVIIECNSRCSCSARCPNRVTQQGRKVYLAIKRFADKGWGVIATKRIESGVFITYYYGEIITSQEADIRGNKYDEVGRTYLFDLDFCDDPSNDTSACLYTIDAWRFGNISHFFNHSCDPNLVVYPVMTDNGDMRLHHVAFFSKRVIEVGEELTFDYVGSVEKHESVEAKLDENIKPEMIEKYKCKCRAGNCRGYFHSV</sequence>
<feature type="binding site" evidence="12">
    <location>
        <position position="153"/>
    </location>
    <ligand>
        <name>Zn(2+)</name>
        <dbReference type="ChEBI" id="CHEBI:29105"/>
        <label>1</label>
    </ligand>
</feature>
<evidence type="ECO:0000256" key="7">
    <source>
        <dbReference type="ARBA" id="ARBA00022723"/>
    </source>
</evidence>
<dbReference type="Pfam" id="PF05033">
    <property type="entry name" value="Pre-SET"/>
    <property type="match status" value="1"/>
</dbReference>
<evidence type="ECO:0000256" key="5">
    <source>
        <dbReference type="ARBA" id="ARBA00022679"/>
    </source>
</evidence>